<dbReference type="RefSeq" id="WP_045364751.1">
    <property type="nucleotide sequence ID" value="NZ_AP014648.1"/>
</dbReference>
<dbReference type="HOGENOM" id="CLU_028760_2_0_5"/>
<proteinExistence type="predicted"/>
<dbReference type="Proteomes" id="UP000031643">
    <property type="component" value="Chromosome"/>
</dbReference>
<dbReference type="Pfam" id="PF00561">
    <property type="entry name" value="Abhydrolase_1"/>
    <property type="match status" value="1"/>
</dbReference>
<evidence type="ECO:0000313" key="3">
    <source>
        <dbReference type="EMBL" id="BAQ16254.1"/>
    </source>
</evidence>
<dbReference type="AlphaFoldDB" id="A0A0A8K2N7"/>
<feature type="domain" description="AB hydrolase-1" evidence="2">
    <location>
        <begin position="46"/>
        <end position="163"/>
    </location>
</feature>
<dbReference type="Gene3D" id="3.40.50.1820">
    <property type="entry name" value="alpha/beta hydrolase"/>
    <property type="match status" value="1"/>
</dbReference>
<feature type="active site" evidence="1">
    <location>
        <position position="313"/>
    </location>
</feature>
<keyword evidence="3" id="KW-0012">Acyltransferase</keyword>
<dbReference type="SUPFAM" id="SSF53474">
    <property type="entry name" value="alpha/beta-Hydrolases"/>
    <property type="match status" value="1"/>
</dbReference>
<reference evidence="3 4" key="1">
    <citation type="submission" date="2014-09" db="EMBL/GenBank/DDBJ databases">
        <title>Genome sequencing of Methyloceanibacter caenitepidi Gela4.</title>
        <authorList>
            <person name="Takeuchi M."/>
            <person name="Susumu S."/>
            <person name="Kamagata Y."/>
            <person name="Oshima K."/>
            <person name="Hattori M."/>
            <person name="Iwasaki W."/>
        </authorList>
    </citation>
    <scope>NUCLEOTIDE SEQUENCE [LARGE SCALE GENOMIC DNA]</scope>
    <source>
        <strain evidence="3 4">Gela4</strain>
    </source>
</reference>
<dbReference type="STRING" id="1384459.GL4_0792"/>
<protein>
    <submittedName>
        <fullName evidence="3">Homoserine O-acetyltransferase</fullName>
        <ecNumber evidence="3">2.3.1.31</ecNumber>
    </submittedName>
</protein>
<sequence length="337" mass="37399">MSKGEISEFVADLERQGGEPLPDARLVYKTYGALNEDHSNAILFPTRFGGTHEQNEFMIGQGHALDPERYFIIVPNMFGNGVSSSPTNAPAPYGGGGFPDITIYDNVRQQYRLVTDVLGIERFAMAVGWSMGAQQAFQWASLYPDTVPRLACLCGTAKTTDHNRVFLESLRAAIEADSLYQGGHYNAPPLGGLRAVGRIYAGWAYSQDWYRAKGYRALGYETFDDYITGYWDALYKERDANNIMAMTWTWIHNDISANDRFGGDLGAALGAITAKTVLMPCMTDLYFRTADSEDELQHLQSGRLLEIPSIWGHMSAAGQNEPDTQFIDQVLKDLLAS</sequence>
<dbReference type="EMBL" id="AP014648">
    <property type="protein sequence ID" value="BAQ16254.1"/>
    <property type="molecule type" value="Genomic_DNA"/>
</dbReference>
<dbReference type="InterPro" id="IPR008220">
    <property type="entry name" value="HAT_MetX-like"/>
</dbReference>
<evidence type="ECO:0000259" key="2">
    <source>
        <dbReference type="Pfam" id="PF00561"/>
    </source>
</evidence>
<feature type="active site" description="Nucleophile" evidence="1">
    <location>
        <position position="130"/>
    </location>
</feature>
<keyword evidence="4" id="KW-1185">Reference proteome</keyword>
<dbReference type="PIRSF" id="PIRSF000443">
    <property type="entry name" value="Homoser_Ac_trans"/>
    <property type="match status" value="1"/>
</dbReference>
<dbReference type="InterPro" id="IPR000073">
    <property type="entry name" value="AB_hydrolase_1"/>
</dbReference>
<dbReference type="PANTHER" id="PTHR32268:SF15">
    <property type="entry name" value="HOMOSERINE ACETYLTRANSFERASE FAMILY PROTEIN (AFU_ORTHOLOGUE AFUA_1G15350)"/>
    <property type="match status" value="1"/>
</dbReference>
<dbReference type="KEGG" id="mcg:GL4_0792"/>
<feature type="active site" evidence="1">
    <location>
        <position position="284"/>
    </location>
</feature>
<dbReference type="EC" id="2.3.1.31" evidence="3"/>
<dbReference type="PANTHER" id="PTHR32268">
    <property type="entry name" value="HOMOSERINE O-ACETYLTRANSFERASE"/>
    <property type="match status" value="1"/>
</dbReference>
<dbReference type="NCBIfam" id="NF005757">
    <property type="entry name" value="PRK07581.1"/>
    <property type="match status" value="1"/>
</dbReference>
<keyword evidence="3" id="KW-0808">Transferase</keyword>
<name>A0A0A8K2N7_9HYPH</name>
<dbReference type="GO" id="GO:0004414">
    <property type="term" value="F:homoserine O-acetyltransferase activity"/>
    <property type="evidence" value="ECO:0007669"/>
    <property type="project" value="UniProtKB-EC"/>
</dbReference>
<gene>
    <name evidence="3" type="ORF">GL4_0792</name>
</gene>
<dbReference type="InterPro" id="IPR029058">
    <property type="entry name" value="AB_hydrolase_fold"/>
</dbReference>
<organism evidence="3 4">
    <name type="scientific">Methyloceanibacter caenitepidi</name>
    <dbReference type="NCBI Taxonomy" id="1384459"/>
    <lineage>
        <taxon>Bacteria</taxon>
        <taxon>Pseudomonadati</taxon>
        <taxon>Pseudomonadota</taxon>
        <taxon>Alphaproteobacteria</taxon>
        <taxon>Hyphomicrobiales</taxon>
        <taxon>Hyphomicrobiaceae</taxon>
        <taxon>Methyloceanibacter</taxon>
    </lineage>
</organism>
<accession>A0A0A8K2N7</accession>
<evidence type="ECO:0000256" key="1">
    <source>
        <dbReference type="PIRSR" id="PIRSR000443-1"/>
    </source>
</evidence>
<evidence type="ECO:0000313" key="4">
    <source>
        <dbReference type="Proteomes" id="UP000031643"/>
    </source>
</evidence>